<dbReference type="KEGG" id="ans:ArsFIN_20140"/>
<name>A0A4P7KTI3_9GAMM</name>
<protein>
    <submittedName>
        <fullName evidence="2">HTH-like domain protein</fullName>
    </submittedName>
</protein>
<dbReference type="Proteomes" id="UP000295134">
    <property type="component" value="Chromosome"/>
</dbReference>
<feature type="domain" description="HTH-like" evidence="1">
    <location>
        <begin position="32"/>
        <end position="88"/>
    </location>
</feature>
<sequence length="95" mass="10889">MYPNFTVTELCHLFEVSSSSFYYETKIPTVENERLCGEIKRIFYTSGQIYGKRRIQAELKGLGHQIGTYKISNIMKLNQLVAIRPTKKALLSLIG</sequence>
<dbReference type="InterPro" id="IPR025948">
    <property type="entry name" value="HTH-like_dom"/>
</dbReference>
<evidence type="ECO:0000259" key="1">
    <source>
        <dbReference type="Pfam" id="PF13276"/>
    </source>
</evidence>
<gene>
    <name evidence="2" type="ORF">ArsFIN_20140</name>
</gene>
<reference evidence="2 3" key="1">
    <citation type="submission" date="2019-03" db="EMBL/GenBank/DDBJ databases">
        <title>Long-read sequencing reveals hyperdense prophage content in a complex bacterial symbiont genome.</title>
        <authorList>
            <person name="Frost C.L."/>
            <person name="Siozios S."/>
            <person name="Nadal-Jimenez P."/>
            <person name="Brockhurst M.A."/>
            <person name="King K.C."/>
            <person name="Darby A.C."/>
            <person name="Hurst G.D.D."/>
        </authorList>
    </citation>
    <scope>NUCLEOTIDE SEQUENCE [LARGE SCALE GENOMIC DNA]</scope>
    <source>
        <strain evidence="2 3">FIN</strain>
    </source>
</reference>
<dbReference type="AlphaFoldDB" id="A0A4P7KTI3"/>
<organism evidence="2 3">
    <name type="scientific">Arsenophonus nasoniae</name>
    <name type="common">son-killer infecting Nasonia vitripennis</name>
    <dbReference type="NCBI Taxonomy" id="638"/>
    <lineage>
        <taxon>Bacteria</taxon>
        <taxon>Pseudomonadati</taxon>
        <taxon>Pseudomonadota</taxon>
        <taxon>Gammaproteobacteria</taxon>
        <taxon>Enterobacterales</taxon>
        <taxon>Morganellaceae</taxon>
        <taxon>Arsenophonus</taxon>
    </lineage>
</organism>
<dbReference type="EMBL" id="CP038613">
    <property type="protein sequence ID" value="QBY43447.1"/>
    <property type="molecule type" value="Genomic_DNA"/>
</dbReference>
<dbReference type="Pfam" id="PF13276">
    <property type="entry name" value="HTH_21"/>
    <property type="match status" value="1"/>
</dbReference>
<proteinExistence type="predicted"/>
<accession>A0A4P7KTI3</accession>
<evidence type="ECO:0000313" key="2">
    <source>
        <dbReference type="EMBL" id="QBY43447.1"/>
    </source>
</evidence>
<evidence type="ECO:0000313" key="3">
    <source>
        <dbReference type="Proteomes" id="UP000295134"/>
    </source>
</evidence>